<proteinExistence type="predicted"/>
<protein>
    <submittedName>
        <fullName evidence="2">Sulfotransferase</fullName>
    </submittedName>
</protein>
<accession>A0ABT3PYS0</accession>
<dbReference type="Gene3D" id="3.40.50.300">
    <property type="entry name" value="P-loop containing nucleotide triphosphate hydrolases"/>
    <property type="match status" value="1"/>
</dbReference>
<evidence type="ECO:0000313" key="2">
    <source>
        <dbReference type="EMBL" id="MCW9712985.1"/>
    </source>
</evidence>
<dbReference type="Pfam" id="PF13469">
    <property type="entry name" value="Sulfotransfer_3"/>
    <property type="match status" value="1"/>
</dbReference>
<dbReference type="SUPFAM" id="SSF52540">
    <property type="entry name" value="P-loop containing nucleoside triphosphate hydrolases"/>
    <property type="match status" value="1"/>
</dbReference>
<keyword evidence="3" id="KW-1185">Reference proteome</keyword>
<reference evidence="2 3" key="1">
    <citation type="submission" date="2021-11" db="EMBL/GenBank/DDBJ databases">
        <title>Aliifidinibius sp. nov., a new bacterium isolated from saline soil.</title>
        <authorList>
            <person name="Galisteo C."/>
            <person name="De La Haba R."/>
            <person name="Sanchez-Porro C."/>
            <person name="Ventosa A."/>
        </authorList>
    </citation>
    <scope>NUCLEOTIDE SEQUENCE [LARGE SCALE GENOMIC DNA]</scope>
    <source>
        <strain evidence="2 3">KACC 190600</strain>
    </source>
</reference>
<dbReference type="Proteomes" id="UP001207337">
    <property type="component" value="Unassembled WGS sequence"/>
</dbReference>
<dbReference type="RefSeq" id="WP_265789371.1">
    <property type="nucleotide sequence ID" value="NZ_BAABRS010000002.1"/>
</dbReference>
<comment type="caution">
    <text evidence="2">The sequence shown here is derived from an EMBL/GenBank/DDBJ whole genome shotgun (WGS) entry which is preliminary data.</text>
</comment>
<dbReference type="EMBL" id="JAJNDC010000002">
    <property type="protein sequence ID" value="MCW9712985.1"/>
    <property type="molecule type" value="Genomic_DNA"/>
</dbReference>
<name>A0ABT3PYS0_9BACT</name>
<evidence type="ECO:0000256" key="1">
    <source>
        <dbReference type="SAM" id="MobiDB-lite"/>
    </source>
</evidence>
<gene>
    <name evidence="2" type="ORF">LQ318_08710</name>
</gene>
<sequence length="298" mass="34825">MKFGVREINGVLKEIISNSVDYFKTKYRRQKAIDNMQNFDDLPERVMGKTKGLFVLSTGRCGTDFVTHLLKQSDTLHVEHEAIPRLATASRYLYDNDLVNHKGGKAAFLAARYHLIQDAYMFEKRYVETNNRLTFFAPSVRDLMPEAKFVHIVRHPGAFVRSGMRRGYYTSDYIADYGKIRPIEKDVAFDKWDTYSRIEKVSWLWNRTNQMIEDFKESCPQRVMTVKSEELFKQPDAVVTEILNFVNEPQPRQLKTDLGPKNKQRSGNFPRYEHWKGEDKAKLQAIAGELAKKYDYKV</sequence>
<dbReference type="InterPro" id="IPR027417">
    <property type="entry name" value="P-loop_NTPase"/>
</dbReference>
<organism evidence="2 3">
    <name type="scientific">Fodinibius salicampi</name>
    <dbReference type="NCBI Taxonomy" id="1920655"/>
    <lineage>
        <taxon>Bacteria</taxon>
        <taxon>Pseudomonadati</taxon>
        <taxon>Balneolota</taxon>
        <taxon>Balneolia</taxon>
        <taxon>Balneolales</taxon>
        <taxon>Balneolaceae</taxon>
        <taxon>Fodinibius</taxon>
    </lineage>
</organism>
<feature type="region of interest" description="Disordered" evidence="1">
    <location>
        <begin position="252"/>
        <end position="272"/>
    </location>
</feature>
<evidence type="ECO:0000313" key="3">
    <source>
        <dbReference type="Proteomes" id="UP001207337"/>
    </source>
</evidence>